<feature type="compositionally biased region" description="Polar residues" evidence="1">
    <location>
        <begin position="95"/>
        <end position="107"/>
    </location>
</feature>
<dbReference type="RefSeq" id="XP_066657369.1">
    <property type="nucleotide sequence ID" value="XM_066795270.1"/>
</dbReference>
<comment type="caution">
    <text evidence="2">The sequence shown here is derived from an EMBL/GenBank/DDBJ whole genome shotgun (WGS) entry which is preliminary data.</text>
</comment>
<keyword evidence="3" id="KW-1185">Reference proteome</keyword>
<feature type="region of interest" description="Disordered" evidence="1">
    <location>
        <begin position="90"/>
        <end position="176"/>
    </location>
</feature>
<sequence length="222" mass="24916">MGRGKRRRRREIEGVQEWRLQSIGQGLLTFILPPCLRSRVSSAPYWLAMPSPLTCRNFCSRNACIEPRFRDHVQMTSFWQQHRYRAMMGAPSLPSKLNDQRQMQHPQSHPHPRTHENQTKNESWRPLPWATTATTSSHGRTATAGMTETTNDKASTAAATRGGANADDAGQRVEEEEEVEEVVLAAELVEMEMQMHGHDVCAATAAIALGREKGGYLDVYGC</sequence>
<evidence type="ECO:0000313" key="3">
    <source>
        <dbReference type="Proteomes" id="UP001360953"/>
    </source>
</evidence>
<accession>A0ABR1LY31</accession>
<dbReference type="Proteomes" id="UP001360953">
    <property type="component" value="Unassembled WGS sequence"/>
</dbReference>
<dbReference type="GeneID" id="92028176"/>
<name>A0ABR1LY31_9PEZI</name>
<evidence type="ECO:0000256" key="1">
    <source>
        <dbReference type="SAM" id="MobiDB-lite"/>
    </source>
</evidence>
<reference evidence="2 3" key="1">
    <citation type="submission" date="2024-04" db="EMBL/GenBank/DDBJ databases">
        <title>Phyllosticta paracitricarpa is synonymous to the EU quarantine fungus P. citricarpa based on phylogenomic analyses.</title>
        <authorList>
            <consortium name="Lawrence Berkeley National Laboratory"/>
            <person name="Van ingen-buijs V.A."/>
            <person name="Van westerhoven A.C."/>
            <person name="Haridas S."/>
            <person name="Skiadas P."/>
            <person name="Martin F."/>
            <person name="Groenewald J.Z."/>
            <person name="Crous P.W."/>
            <person name="Seidl M.F."/>
        </authorList>
    </citation>
    <scope>NUCLEOTIDE SEQUENCE [LARGE SCALE GENOMIC DNA]</scope>
    <source>
        <strain evidence="2 3">CPC 17464</strain>
    </source>
</reference>
<proteinExistence type="predicted"/>
<feature type="compositionally biased region" description="Polar residues" evidence="1">
    <location>
        <begin position="131"/>
        <end position="158"/>
    </location>
</feature>
<dbReference type="EMBL" id="JBBPEH010000004">
    <property type="protein sequence ID" value="KAK7540098.1"/>
    <property type="molecule type" value="Genomic_DNA"/>
</dbReference>
<organism evidence="2 3">
    <name type="scientific">Phyllosticta citribraziliensis</name>
    <dbReference type="NCBI Taxonomy" id="989973"/>
    <lineage>
        <taxon>Eukaryota</taxon>
        <taxon>Fungi</taxon>
        <taxon>Dikarya</taxon>
        <taxon>Ascomycota</taxon>
        <taxon>Pezizomycotina</taxon>
        <taxon>Dothideomycetes</taxon>
        <taxon>Dothideomycetes incertae sedis</taxon>
        <taxon>Botryosphaeriales</taxon>
        <taxon>Phyllostictaceae</taxon>
        <taxon>Phyllosticta</taxon>
    </lineage>
</organism>
<feature type="compositionally biased region" description="Basic and acidic residues" evidence="1">
    <location>
        <begin position="113"/>
        <end position="123"/>
    </location>
</feature>
<gene>
    <name evidence="2" type="ORF">J3D65DRAFT_310800</name>
</gene>
<protein>
    <submittedName>
        <fullName evidence="2">Uncharacterized protein</fullName>
    </submittedName>
</protein>
<evidence type="ECO:0000313" key="2">
    <source>
        <dbReference type="EMBL" id="KAK7540098.1"/>
    </source>
</evidence>